<dbReference type="AlphaFoldDB" id="A0A2K8TB38"/>
<dbReference type="SMART" id="SM00470">
    <property type="entry name" value="ParB"/>
    <property type="match status" value="1"/>
</dbReference>
<organism evidence="4 5">
    <name type="scientific">Nostoc flagelliforme CCNUN1</name>
    <dbReference type="NCBI Taxonomy" id="2038116"/>
    <lineage>
        <taxon>Bacteria</taxon>
        <taxon>Bacillati</taxon>
        <taxon>Cyanobacteriota</taxon>
        <taxon>Cyanophyceae</taxon>
        <taxon>Nostocales</taxon>
        <taxon>Nostocaceae</taxon>
        <taxon>Nostoc</taxon>
    </lineage>
</organism>
<keyword evidence="5" id="KW-1185">Reference proteome</keyword>
<dbReference type="PANTHER" id="PTHR33375:SF1">
    <property type="entry name" value="CHROMOSOME-PARTITIONING PROTEIN PARB-RELATED"/>
    <property type="match status" value="1"/>
</dbReference>
<protein>
    <submittedName>
        <fullName evidence="4">ParB, chromosome partitioning protein, ParB family</fullName>
    </submittedName>
</protein>
<dbReference type="GO" id="GO:0045881">
    <property type="term" value="P:positive regulation of sporulation resulting in formation of a cellular spore"/>
    <property type="evidence" value="ECO:0007669"/>
    <property type="project" value="TreeGrafter"/>
</dbReference>
<proteinExistence type="inferred from homology"/>
<dbReference type="RefSeq" id="WP_100904411.1">
    <property type="nucleotide sequence ID" value="NZ_CAWNNC010000009.1"/>
</dbReference>
<gene>
    <name evidence="4" type="ORF">COO91_11149</name>
</gene>
<dbReference type="EMBL" id="CP024793">
    <property type="protein sequence ID" value="AUB44896.1"/>
    <property type="molecule type" value="Genomic_DNA"/>
</dbReference>
<dbReference type="GO" id="GO:0007059">
    <property type="term" value="P:chromosome segregation"/>
    <property type="evidence" value="ECO:0007669"/>
    <property type="project" value="TreeGrafter"/>
</dbReference>
<feature type="coiled-coil region" evidence="2">
    <location>
        <begin position="351"/>
        <end position="378"/>
    </location>
</feature>
<sequence length="380" mass="42808">MVKKVGVDLSNLFSGAEYSQEVHELKETIDKLKLEIIQLRSTDNQELETKIHELREHLVPSGVLTVAIEQIDRNPEQPRRTFTQESITAIALSLESNGQQEPIILIAQQDGRYLLFDGERRWRGAKQLNWATLEAVIIPQPEALHRRVLLASLHRENLNPLDTAEALVKEIAVQSDLKIEDIPRILRAGVRRLERQGTLVKISELVLASPEQQQQQILLLGLGEAEQIVFCILLSLLLNPASVNTNIFPMLALPDDLKQAIREQGLGGIHALSLARLSAKTLGVSEAVARKLRTRILKQILQEKLSVAQSRQIVSAEITHHTQQFDSISKRKQVDTIIRQVQGIPLVHIKRSQLVQMREALQKKLTEIESALKQEDSTES</sequence>
<keyword evidence="2" id="KW-0175">Coiled coil</keyword>
<dbReference type="OrthoDB" id="525900at2"/>
<accession>A0A2K8TB38</accession>
<dbReference type="Gene3D" id="3.90.1530.30">
    <property type="match status" value="1"/>
</dbReference>
<geneLocation type="plasmid" evidence="5">
    <name>pnfsy08</name>
</geneLocation>
<dbReference type="InterPro" id="IPR003115">
    <property type="entry name" value="ParB_N"/>
</dbReference>
<name>A0A2K8TB38_9NOSO</name>
<feature type="domain" description="ParB-like N-terminal" evidence="3">
    <location>
        <begin position="64"/>
        <end position="152"/>
    </location>
</feature>
<dbReference type="KEGG" id="nfl:COO91_11149"/>
<dbReference type="Gene3D" id="1.10.10.2830">
    <property type="match status" value="1"/>
</dbReference>
<keyword evidence="4" id="KW-0614">Plasmid</keyword>
<evidence type="ECO:0000313" key="4">
    <source>
        <dbReference type="EMBL" id="AUB44896.1"/>
    </source>
</evidence>
<dbReference type="InterPro" id="IPR004437">
    <property type="entry name" value="ParB/RepB/Spo0J"/>
</dbReference>
<evidence type="ECO:0000259" key="3">
    <source>
        <dbReference type="SMART" id="SM00470"/>
    </source>
</evidence>
<dbReference type="Proteomes" id="UP000232003">
    <property type="component" value="Plasmid pNFSY08"/>
</dbReference>
<feature type="coiled-coil region" evidence="2">
    <location>
        <begin position="15"/>
        <end position="42"/>
    </location>
</feature>
<dbReference type="SUPFAM" id="SSF110849">
    <property type="entry name" value="ParB/Sulfiredoxin"/>
    <property type="match status" value="1"/>
</dbReference>
<reference evidence="4 5" key="1">
    <citation type="submission" date="2017-11" db="EMBL/GenBank/DDBJ databases">
        <title>Complete genome of a free-living desiccation-tolerant cyanobacterium and its photosynthetic adaptation to extreme terrestrial habitat.</title>
        <authorList>
            <person name="Shang J."/>
        </authorList>
    </citation>
    <scope>NUCLEOTIDE SEQUENCE [LARGE SCALE GENOMIC DNA]</scope>
    <source>
        <strain evidence="4 5">CCNUN1</strain>
        <plasmid evidence="5">pnfsy08</plasmid>
    </source>
</reference>
<dbReference type="GO" id="GO:0003677">
    <property type="term" value="F:DNA binding"/>
    <property type="evidence" value="ECO:0007669"/>
    <property type="project" value="InterPro"/>
</dbReference>
<dbReference type="InterPro" id="IPR036086">
    <property type="entry name" value="ParB/Sulfiredoxin_sf"/>
</dbReference>
<dbReference type="PANTHER" id="PTHR33375">
    <property type="entry name" value="CHROMOSOME-PARTITIONING PROTEIN PARB-RELATED"/>
    <property type="match status" value="1"/>
</dbReference>
<comment type="similarity">
    <text evidence="1">Belongs to the ParB family.</text>
</comment>
<dbReference type="Pfam" id="PF02195">
    <property type="entry name" value="ParB_N"/>
    <property type="match status" value="1"/>
</dbReference>
<dbReference type="InterPro" id="IPR050336">
    <property type="entry name" value="Chromosome_partition/occlusion"/>
</dbReference>
<dbReference type="NCBIfam" id="TIGR00180">
    <property type="entry name" value="parB_part"/>
    <property type="match status" value="1"/>
</dbReference>
<evidence type="ECO:0000313" key="5">
    <source>
        <dbReference type="Proteomes" id="UP000232003"/>
    </source>
</evidence>
<evidence type="ECO:0000256" key="1">
    <source>
        <dbReference type="ARBA" id="ARBA00006295"/>
    </source>
</evidence>
<dbReference type="GO" id="GO:0005694">
    <property type="term" value="C:chromosome"/>
    <property type="evidence" value="ECO:0007669"/>
    <property type="project" value="TreeGrafter"/>
</dbReference>
<evidence type="ECO:0000256" key="2">
    <source>
        <dbReference type="SAM" id="Coils"/>
    </source>
</evidence>